<dbReference type="Pfam" id="PF19992">
    <property type="entry name" value="DUF6427"/>
    <property type="match status" value="1"/>
</dbReference>
<feature type="transmembrane region" description="Helical" evidence="1">
    <location>
        <begin position="209"/>
        <end position="228"/>
    </location>
</feature>
<keyword evidence="1" id="KW-0812">Transmembrane</keyword>
<feature type="transmembrane region" description="Helical" evidence="1">
    <location>
        <begin position="125"/>
        <end position="148"/>
    </location>
</feature>
<dbReference type="HOGENOM" id="CLU_077386_0_0_10"/>
<feature type="transmembrane region" description="Helical" evidence="1">
    <location>
        <begin position="264"/>
        <end position="281"/>
    </location>
</feature>
<evidence type="ECO:0000313" key="3">
    <source>
        <dbReference type="Proteomes" id="UP000032726"/>
    </source>
</evidence>
<reference evidence="2 3" key="1">
    <citation type="submission" date="2015-03" db="EMBL/GenBank/DDBJ databases">
        <title>Complete genome sequence of Muricauda lutaonensis CC-HSB-11T, isolated from a coastal hot spring.</title>
        <authorList>
            <person name="Kim K.M."/>
        </authorList>
    </citation>
    <scope>NUCLEOTIDE SEQUENCE [LARGE SCALE GENOMIC DNA]</scope>
    <source>
        <strain evidence="2 3">CC-HSB-11</strain>
    </source>
</reference>
<dbReference type="STRING" id="516051.VC82_1368"/>
<dbReference type="OrthoDB" id="1439867at2"/>
<dbReference type="InterPro" id="IPR045625">
    <property type="entry name" value="DUF6427"/>
</dbReference>
<feature type="transmembrane region" description="Helical" evidence="1">
    <location>
        <begin position="160"/>
        <end position="182"/>
    </location>
</feature>
<keyword evidence="3" id="KW-1185">Reference proteome</keyword>
<evidence type="ECO:0000313" key="2">
    <source>
        <dbReference type="EMBL" id="AKA34995.1"/>
    </source>
</evidence>
<name>A0A0D5YRS8_9FLAO</name>
<feature type="transmembrane region" description="Helical" evidence="1">
    <location>
        <begin position="42"/>
        <end position="63"/>
    </location>
</feature>
<keyword evidence="1" id="KW-1133">Transmembrane helix</keyword>
<dbReference type="EMBL" id="CP011071">
    <property type="protein sequence ID" value="AKA34995.1"/>
    <property type="molecule type" value="Genomic_DNA"/>
</dbReference>
<evidence type="ECO:0000256" key="1">
    <source>
        <dbReference type="SAM" id="Phobius"/>
    </source>
</evidence>
<feature type="transmembrane region" description="Helical" evidence="1">
    <location>
        <begin position="12"/>
        <end position="30"/>
    </location>
</feature>
<sequence length="311" mass="35502">MISRFFGKTQPIQYVVLLVFLFAFHWLYAVRIVGEQLTPNAILGQLLLFALVAISILFADMMVKKHKITGQHSFFMLFWVLLIILFPNTVAEAKAMVSNFFVLLAVHRLLEVKSLKNLKHKIFDAMLWVCFASLFCPWTLLFFGLVFFSINTYAPKSTKTWLSALAGIATFLMLTLAVLFWYGKSQFFVEHYDFVAQFKQGMPSSVTDLNSKIIVFAALVVIMAIIDFVKFRKKGGGRIIVFRFMLLYFFLALLVNALAQTSPFYILFSFMPASVFIANYIETIKRAQLKEAVLALFILAPLALLLEQQMG</sequence>
<feature type="transmembrane region" description="Helical" evidence="1">
    <location>
        <begin position="293"/>
        <end position="310"/>
    </location>
</feature>
<dbReference type="RefSeq" id="WP_045801704.1">
    <property type="nucleotide sequence ID" value="NZ_CP011071.1"/>
</dbReference>
<feature type="transmembrane region" description="Helical" evidence="1">
    <location>
        <begin position="240"/>
        <end position="258"/>
    </location>
</feature>
<organism evidence="2 3">
    <name type="scientific">Flagellimonas lutaonensis</name>
    <dbReference type="NCBI Taxonomy" id="516051"/>
    <lineage>
        <taxon>Bacteria</taxon>
        <taxon>Pseudomonadati</taxon>
        <taxon>Bacteroidota</taxon>
        <taxon>Flavobacteriia</taxon>
        <taxon>Flavobacteriales</taxon>
        <taxon>Flavobacteriaceae</taxon>
        <taxon>Flagellimonas</taxon>
    </lineage>
</organism>
<gene>
    <name evidence="2" type="ORF">VC82_1368</name>
</gene>
<proteinExistence type="predicted"/>
<feature type="transmembrane region" description="Helical" evidence="1">
    <location>
        <begin position="75"/>
        <end position="105"/>
    </location>
</feature>
<keyword evidence="1" id="KW-0472">Membrane</keyword>
<protein>
    <submittedName>
        <fullName evidence="2">Uncharacterized protein</fullName>
    </submittedName>
</protein>
<accession>A0A0D5YRS8</accession>
<dbReference type="AlphaFoldDB" id="A0A0D5YRS8"/>
<dbReference type="KEGG" id="mlt:VC82_1368"/>
<dbReference type="Proteomes" id="UP000032726">
    <property type="component" value="Chromosome"/>
</dbReference>